<evidence type="ECO:0000256" key="3">
    <source>
        <dbReference type="ARBA" id="ARBA00022842"/>
    </source>
</evidence>
<name>A0A6C0KQF2_9ZZZZ</name>
<dbReference type="InterPro" id="IPR011009">
    <property type="entry name" value="Kinase-like_dom_sf"/>
</dbReference>
<dbReference type="CDD" id="cd07505">
    <property type="entry name" value="HAD_BPGM-like"/>
    <property type="match status" value="1"/>
</dbReference>
<dbReference type="SFLD" id="SFLDS00003">
    <property type="entry name" value="Haloacid_Dehalogenase"/>
    <property type="match status" value="1"/>
</dbReference>
<dbReference type="InterPro" id="IPR041492">
    <property type="entry name" value="HAD_2"/>
</dbReference>
<proteinExistence type="predicted"/>
<dbReference type="AlphaFoldDB" id="A0A6C0KQF2"/>
<dbReference type="SFLD" id="SFLDG01129">
    <property type="entry name" value="C1.5:_HAD__Beta-PGM__Phosphata"/>
    <property type="match status" value="1"/>
</dbReference>
<dbReference type="SUPFAM" id="SSF56784">
    <property type="entry name" value="HAD-like"/>
    <property type="match status" value="1"/>
</dbReference>
<dbReference type="Pfam" id="PF02958">
    <property type="entry name" value="EcKL"/>
    <property type="match status" value="1"/>
</dbReference>
<dbReference type="EMBL" id="MN740956">
    <property type="protein sequence ID" value="QHU19849.1"/>
    <property type="molecule type" value="Genomic_DNA"/>
</dbReference>
<evidence type="ECO:0000256" key="4">
    <source>
        <dbReference type="ARBA" id="ARBA00023277"/>
    </source>
</evidence>
<keyword evidence="2" id="KW-0479">Metal-binding</keyword>
<evidence type="ECO:0000313" key="5">
    <source>
        <dbReference type="EMBL" id="QHU19849.1"/>
    </source>
</evidence>
<comment type="cofactor">
    <cofactor evidence="1">
        <name>Mg(2+)</name>
        <dbReference type="ChEBI" id="CHEBI:18420"/>
    </cofactor>
</comment>
<dbReference type="Gene3D" id="3.40.50.1000">
    <property type="entry name" value="HAD superfamily/HAD-like"/>
    <property type="match status" value="1"/>
</dbReference>
<reference evidence="5" key="1">
    <citation type="journal article" date="2020" name="Nature">
        <title>Giant virus diversity and host interactions through global metagenomics.</title>
        <authorList>
            <person name="Schulz F."/>
            <person name="Roux S."/>
            <person name="Paez-Espino D."/>
            <person name="Jungbluth S."/>
            <person name="Walsh D.A."/>
            <person name="Denef V.J."/>
            <person name="McMahon K.D."/>
            <person name="Konstantinidis K.T."/>
            <person name="Eloe-Fadrosh E.A."/>
            <person name="Kyrpides N.C."/>
            <person name="Woyke T."/>
        </authorList>
    </citation>
    <scope>NUCLEOTIDE SEQUENCE</scope>
    <source>
        <strain evidence="5">GVMAG-S-3300013014-113</strain>
    </source>
</reference>
<dbReference type="InterPro" id="IPR023214">
    <property type="entry name" value="HAD_sf"/>
</dbReference>
<dbReference type="InterPro" id="IPR023198">
    <property type="entry name" value="PGP-like_dom2"/>
</dbReference>
<dbReference type="PANTHER" id="PTHR46193">
    <property type="entry name" value="6-PHOSPHOGLUCONATE PHOSPHATASE"/>
    <property type="match status" value="1"/>
</dbReference>
<keyword evidence="4" id="KW-0119">Carbohydrate metabolism</keyword>
<sequence length="555" mass="65787">MEDFTLLFDLDGTLVNTDNIYCEVWNELLRDYDLTCNMCFFNNFIKGKNDALFLKYLIPNISSNEITNISFKKDELFIKKIEINKPQILIAGAYEFIERYKNNNIAIVTSCNKKSALYILQYTNIHQFITLLIAADDCNNHKPHPEPYLKAIDYFNADKNKCIIFEDSYSGFTSAVNSGVPNICIIKNEDTCKELLTNTYYKILNYNNINFENIIKKNCSNDLILDKIKELFNYYPNLIIIKNNNENIKCGYICDIQRMKLLHNNNEDEVIIKISNLDNELSKTAIELDMYNNEIKFYCLFSNLMNINIPKFYGNFKIENRDAIVLGSLYKFTGQFNINLNVDINNLLNVVKNIFKMHDLFYFDTENSVPELFKSLKKINQITYYTSLIEQRYDKFITKNKHFLYENDKKNLDYIFNNFHNIINMASQYPLSFCHGDLKSPNIFYKNNEEPYFLDWQYIHLNKGISDIAFLLVESIDFDKITVELVINYYYKVLNNNRKIDYKIFLNDFKNALCIFPFFVCVWFNSEDSDKLLDPVFPIKFMKNLLKYYDYICLY</sequence>
<dbReference type="Pfam" id="PF13419">
    <property type="entry name" value="HAD_2"/>
    <property type="match status" value="1"/>
</dbReference>
<dbReference type="PANTHER" id="PTHR46193:SF18">
    <property type="entry name" value="HEXITOL PHOSPHATASE B"/>
    <property type="match status" value="1"/>
</dbReference>
<dbReference type="InterPro" id="IPR004119">
    <property type="entry name" value="EcKL"/>
</dbReference>
<dbReference type="Gene3D" id="1.10.150.240">
    <property type="entry name" value="Putative phosphatase, domain 2"/>
    <property type="match status" value="1"/>
</dbReference>
<dbReference type="InterPro" id="IPR051600">
    <property type="entry name" value="Beta-PGM-like"/>
</dbReference>
<evidence type="ECO:0000256" key="2">
    <source>
        <dbReference type="ARBA" id="ARBA00022723"/>
    </source>
</evidence>
<dbReference type="GO" id="GO:0003824">
    <property type="term" value="F:catalytic activity"/>
    <property type="evidence" value="ECO:0007669"/>
    <property type="project" value="UniProtKB-ARBA"/>
</dbReference>
<dbReference type="InterPro" id="IPR036412">
    <property type="entry name" value="HAD-like_sf"/>
</dbReference>
<keyword evidence="3" id="KW-0460">Magnesium</keyword>
<dbReference type="InterPro" id="IPR006439">
    <property type="entry name" value="HAD-SF_hydro_IA"/>
</dbReference>
<evidence type="ECO:0008006" key="6">
    <source>
        <dbReference type="Google" id="ProtNLM"/>
    </source>
</evidence>
<protein>
    <recommendedName>
        <fullName evidence="6">CHK kinase-like domain-containing protein</fullName>
    </recommendedName>
</protein>
<accession>A0A6C0KQF2</accession>
<organism evidence="5">
    <name type="scientific">viral metagenome</name>
    <dbReference type="NCBI Taxonomy" id="1070528"/>
    <lineage>
        <taxon>unclassified sequences</taxon>
        <taxon>metagenomes</taxon>
        <taxon>organismal metagenomes</taxon>
    </lineage>
</organism>
<dbReference type="GO" id="GO:0046872">
    <property type="term" value="F:metal ion binding"/>
    <property type="evidence" value="ECO:0007669"/>
    <property type="project" value="UniProtKB-KW"/>
</dbReference>
<dbReference type="NCBIfam" id="TIGR01509">
    <property type="entry name" value="HAD-SF-IA-v3"/>
    <property type="match status" value="1"/>
</dbReference>
<dbReference type="SUPFAM" id="SSF56112">
    <property type="entry name" value="Protein kinase-like (PK-like)"/>
    <property type="match status" value="1"/>
</dbReference>
<dbReference type="Gene3D" id="3.90.1200.10">
    <property type="match status" value="1"/>
</dbReference>
<evidence type="ECO:0000256" key="1">
    <source>
        <dbReference type="ARBA" id="ARBA00001946"/>
    </source>
</evidence>